<dbReference type="SUPFAM" id="SSF51366">
    <property type="entry name" value="Ribulose-phoshate binding barrel"/>
    <property type="match status" value="1"/>
</dbReference>
<feature type="binding site" evidence="7">
    <location>
        <position position="216"/>
    </location>
    <ligand>
        <name>substrate</name>
    </ligand>
</feature>
<comment type="similarity">
    <text evidence="7">Belongs to the OMP decarboxylase family. Type 1 subfamily.</text>
</comment>
<evidence type="ECO:0000259" key="9">
    <source>
        <dbReference type="SMART" id="SM00934"/>
    </source>
</evidence>
<evidence type="ECO:0000256" key="2">
    <source>
        <dbReference type="ARBA" id="ARBA00004861"/>
    </source>
</evidence>
<evidence type="ECO:0000256" key="5">
    <source>
        <dbReference type="ARBA" id="ARBA00023239"/>
    </source>
</evidence>
<evidence type="ECO:0000256" key="7">
    <source>
        <dbReference type="HAMAP-Rule" id="MF_01200"/>
    </source>
</evidence>
<dbReference type="InterPro" id="IPR011060">
    <property type="entry name" value="RibuloseP-bd_barrel"/>
</dbReference>
<dbReference type="Gene3D" id="3.20.20.70">
    <property type="entry name" value="Aldolase class I"/>
    <property type="match status" value="1"/>
</dbReference>
<dbReference type="NCBIfam" id="TIGR01740">
    <property type="entry name" value="pyrF"/>
    <property type="match status" value="1"/>
</dbReference>
<dbReference type="PANTHER" id="PTHR32119:SF2">
    <property type="entry name" value="OROTIDINE 5'-PHOSPHATE DECARBOXYLASE"/>
    <property type="match status" value="1"/>
</dbReference>
<keyword evidence="5 7" id="KW-0456">Lyase</keyword>
<dbReference type="SMART" id="SM00934">
    <property type="entry name" value="OMPdecase"/>
    <property type="match status" value="1"/>
</dbReference>
<dbReference type="EMBL" id="JAPFPW010000001">
    <property type="protein sequence ID" value="MCW7752479.1"/>
    <property type="molecule type" value="Genomic_DNA"/>
</dbReference>
<evidence type="ECO:0000256" key="4">
    <source>
        <dbReference type="ARBA" id="ARBA00022975"/>
    </source>
</evidence>
<protein>
    <recommendedName>
        <fullName evidence="7">Orotidine 5'-phosphate decarboxylase</fullName>
        <ecNumber evidence="7">4.1.1.23</ecNumber>
    </recommendedName>
    <alternativeName>
        <fullName evidence="7">OMP decarboxylase</fullName>
        <shortName evidence="7">OMPDCase</shortName>
        <shortName evidence="7">OMPdecase</shortName>
    </alternativeName>
</protein>
<dbReference type="InterPro" id="IPR013785">
    <property type="entry name" value="Aldolase_TIM"/>
</dbReference>
<feature type="binding site" evidence="7">
    <location>
        <position position="217"/>
    </location>
    <ligand>
        <name>substrate</name>
    </ligand>
</feature>
<evidence type="ECO:0000256" key="6">
    <source>
        <dbReference type="ARBA" id="ARBA00049157"/>
    </source>
</evidence>
<evidence type="ECO:0000256" key="1">
    <source>
        <dbReference type="ARBA" id="ARBA00002356"/>
    </source>
</evidence>
<comment type="caution">
    <text evidence="10">The sequence shown here is derived from an EMBL/GenBank/DDBJ whole genome shotgun (WGS) entry which is preliminary data.</text>
</comment>
<keyword evidence="4 7" id="KW-0665">Pyrimidine biosynthesis</keyword>
<dbReference type="InterPro" id="IPR047596">
    <property type="entry name" value="OMPdecase_bac"/>
</dbReference>
<feature type="binding site" evidence="7">
    <location>
        <position position="120"/>
    </location>
    <ligand>
        <name>substrate</name>
    </ligand>
</feature>
<dbReference type="PROSITE" id="PS00156">
    <property type="entry name" value="OMPDECASE"/>
    <property type="match status" value="1"/>
</dbReference>
<accession>A0ABT3N4U3</accession>
<keyword evidence="3 7" id="KW-0210">Decarboxylase</keyword>
<proteinExistence type="inferred from homology"/>
<comment type="function">
    <text evidence="1 7">Catalyzes the decarboxylation of orotidine 5'-monophosphate (OMP) to uridine 5'-monophosphate (UMP).</text>
</comment>
<feature type="domain" description="Orotidine 5'-phosphate decarboxylase" evidence="9">
    <location>
        <begin position="8"/>
        <end position="232"/>
    </location>
</feature>
<reference evidence="10 11" key="1">
    <citation type="submission" date="2022-11" db="EMBL/GenBank/DDBJ databases">
        <title>Desulfobotulus tamanensis H1 sp. nov. - anaerobic, alkaliphilic, sulphate reducing bacterium isolated from terrestrial mud volcano.</title>
        <authorList>
            <person name="Frolova A."/>
            <person name="Merkel A.Y."/>
            <person name="Slobodkin A.I."/>
        </authorList>
    </citation>
    <scope>NUCLEOTIDE SEQUENCE [LARGE SCALE GENOMIC DNA]</scope>
    <source>
        <strain evidence="10 11">H1</strain>
    </source>
</reference>
<dbReference type="EC" id="4.1.1.23" evidence="7"/>
<comment type="pathway">
    <text evidence="2 7 8">Pyrimidine metabolism; UMP biosynthesis via de novo pathway; UMP from orotate: step 2/2.</text>
</comment>
<dbReference type="RefSeq" id="WP_265423346.1">
    <property type="nucleotide sequence ID" value="NZ_JAPFPW010000001.1"/>
</dbReference>
<dbReference type="GO" id="GO:0004590">
    <property type="term" value="F:orotidine-5'-phosphate decarboxylase activity"/>
    <property type="evidence" value="ECO:0007669"/>
    <property type="project" value="UniProtKB-EC"/>
</dbReference>
<gene>
    <name evidence="7 10" type="primary">pyrF</name>
    <name evidence="10" type="ORF">OOT00_00605</name>
</gene>
<feature type="active site" description="Proton donor" evidence="7">
    <location>
        <position position="66"/>
    </location>
</feature>
<feature type="binding site" evidence="7">
    <location>
        <begin position="64"/>
        <end position="73"/>
    </location>
    <ligand>
        <name>substrate</name>
    </ligand>
</feature>
<dbReference type="InterPro" id="IPR018089">
    <property type="entry name" value="OMPdecase_AS"/>
</dbReference>
<feature type="binding site" evidence="7">
    <location>
        <position position="185"/>
    </location>
    <ligand>
        <name>substrate</name>
    </ligand>
</feature>
<comment type="catalytic activity">
    <reaction evidence="6 7 8">
        <text>orotidine 5'-phosphate + H(+) = UMP + CO2</text>
        <dbReference type="Rhea" id="RHEA:11596"/>
        <dbReference type="ChEBI" id="CHEBI:15378"/>
        <dbReference type="ChEBI" id="CHEBI:16526"/>
        <dbReference type="ChEBI" id="CHEBI:57538"/>
        <dbReference type="ChEBI" id="CHEBI:57865"/>
        <dbReference type="EC" id="4.1.1.23"/>
    </reaction>
</comment>
<dbReference type="NCBIfam" id="NF001273">
    <property type="entry name" value="PRK00230.1"/>
    <property type="match status" value="1"/>
</dbReference>
<name>A0ABT3N4U3_9BACT</name>
<feature type="binding site" evidence="7">
    <location>
        <position position="14"/>
    </location>
    <ligand>
        <name>substrate</name>
    </ligand>
</feature>
<dbReference type="HAMAP" id="MF_01200_B">
    <property type="entry name" value="OMPdecase_type1_B"/>
    <property type="match status" value="1"/>
</dbReference>
<comment type="subunit">
    <text evidence="7">Homodimer.</text>
</comment>
<dbReference type="CDD" id="cd04725">
    <property type="entry name" value="OMP_decarboxylase_like"/>
    <property type="match status" value="1"/>
</dbReference>
<dbReference type="InterPro" id="IPR001754">
    <property type="entry name" value="OMPdeCOase_dom"/>
</dbReference>
<feature type="binding site" evidence="7">
    <location>
        <position position="196"/>
    </location>
    <ligand>
        <name>substrate</name>
    </ligand>
</feature>
<keyword evidence="11" id="KW-1185">Reference proteome</keyword>
<sequence length="239" mass="25138">MHTAVSSRLIFALDFPDFLSAAPVLSMLAGKVGVVKIGLELFLGEGPSIVEKVREKSDALVFLDLKLHDIPATVERSVRNLKRLGVDYLTLHTAGGREMLSRAADAAGAEMKLLGVTVLTSSGPETLEQTGLMLSGCGGMENLVLIRALLAKECGLAGVICSAHEAREVKRVGGNVFLAVTPGIRPLWSLGQGDDQRRVMSPGTALKAGADMLVVGRPIRDAADPGWAADQILTEMAAG</sequence>
<evidence type="ECO:0000313" key="10">
    <source>
        <dbReference type="EMBL" id="MCW7752479.1"/>
    </source>
</evidence>
<dbReference type="Proteomes" id="UP001209681">
    <property type="component" value="Unassembled WGS sequence"/>
</dbReference>
<dbReference type="PANTHER" id="PTHR32119">
    <property type="entry name" value="OROTIDINE 5'-PHOSPHATE DECARBOXYLASE"/>
    <property type="match status" value="1"/>
</dbReference>
<evidence type="ECO:0000256" key="8">
    <source>
        <dbReference type="RuleBase" id="RU000512"/>
    </source>
</evidence>
<dbReference type="Pfam" id="PF00215">
    <property type="entry name" value="OMPdecase"/>
    <property type="match status" value="1"/>
</dbReference>
<evidence type="ECO:0000313" key="11">
    <source>
        <dbReference type="Proteomes" id="UP001209681"/>
    </source>
</evidence>
<organism evidence="10 11">
    <name type="scientific">Desulfobotulus pelophilus</name>
    <dbReference type="NCBI Taxonomy" id="2823377"/>
    <lineage>
        <taxon>Bacteria</taxon>
        <taxon>Pseudomonadati</taxon>
        <taxon>Thermodesulfobacteriota</taxon>
        <taxon>Desulfobacteria</taxon>
        <taxon>Desulfobacterales</taxon>
        <taxon>Desulfobacteraceae</taxon>
        <taxon>Desulfobotulus</taxon>
    </lineage>
</organism>
<evidence type="ECO:0000256" key="3">
    <source>
        <dbReference type="ARBA" id="ARBA00022793"/>
    </source>
</evidence>
<feature type="binding site" evidence="7">
    <location>
        <position position="36"/>
    </location>
    <ligand>
        <name>substrate</name>
    </ligand>
</feature>
<dbReference type="InterPro" id="IPR014732">
    <property type="entry name" value="OMPdecase"/>
</dbReference>